<reference evidence="3 4" key="1">
    <citation type="journal article" date="2015" name="Fungal Genet. Biol.">
        <title>Evolution of novel wood decay mechanisms in Agaricales revealed by the genome sequences of Fistulina hepatica and Cylindrobasidium torrendii.</title>
        <authorList>
            <person name="Floudas D."/>
            <person name="Held B.W."/>
            <person name="Riley R."/>
            <person name="Nagy L.G."/>
            <person name="Koehler G."/>
            <person name="Ransdell A.S."/>
            <person name="Younus H."/>
            <person name="Chow J."/>
            <person name="Chiniquy J."/>
            <person name="Lipzen A."/>
            <person name="Tritt A."/>
            <person name="Sun H."/>
            <person name="Haridas S."/>
            <person name="LaButti K."/>
            <person name="Ohm R.A."/>
            <person name="Kues U."/>
            <person name="Blanchette R.A."/>
            <person name="Grigoriev I.V."/>
            <person name="Minto R.E."/>
            <person name="Hibbett D.S."/>
        </authorList>
    </citation>
    <scope>NUCLEOTIDE SEQUENCE [LARGE SCALE GENOMIC DNA]</scope>
    <source>
        <strain evidence="3 4">ATCC 64428</strain>
    </source>
</reference>
<accession>A0A0D7AME6</accession>
<evidence type="ECO:0000313" key="4">
    <source>
        <dbReference type="Proteomes" id="UP000054144"/>
    </source>
</evidence>
<protein>
    <submittedName>
        <fullName evidence="3">Uncharacterized protein</fullName>
    </submittedName>
</protein>
<gene>
    <name evidence="3" type="ORF">FISHEDRAFT_34818</name>
</gene>
<dbReference type="EMBL" id="KN881630">
    <property type="protein sequence ID" value="KIY52737.1"/>
    <property type="molecule type" value="Genomic_DNA"/>
</dbReference>
<feature type="transmembrane region" description="Helical" evidence="2">
    <location>
        <begin position="12"/>
        <end position="28"/>
    </location>
</feature>
<evidence type="ECO:0000313" key="3">
    <source>
        <dbReference type="EMBL" id="KIY52737.1"/>
    </source>
</evidence>
<keyword evidence="4" id="KW-1185">Reference proteome</keyword>
<dbReference type="Proteomes" id="UP000054144">
    <property type="component" value="Unassembled WGS sequence"/>
</dbReference>
<feature type="transmembrane region" description="Helical" evidence="2">
    <location>
        <begin position="48"/>
        <end position="69"/>
    </location>
</feature>
<feature type="region of interest" description="Disordered" evidence="1">
    <location>
        <begin position="129"/>
        <end position="161"/>
    </location>
</feature>
<keyword evidence="2" id="KW-1133">Transmembrane helix</keyword>
<evidence type="ECO:0000256" key="1">
    <source>
        <dbReference type="SAM" id="MobiDB-lite"/>
    </source>
</evidence>
<keyword evidence="2" id="KW-0472">Membrane</keyword>
<feature type="transmembrane region" description="Helical" evidence="2">
    <location>
        <begin position="81"/>
        <end position="101"/>
    </location>
</feature>
<keyword evidence="2" id="KW-0812">Transmembrane</keyword>
<sequence>MDFIQNLDPARLAQAGTLLSFIVSVSSSPPYNFPLFLFGMYAQENSDAIVSLQAFTGLLIVSILYDFVWMMTNGQHGLARFLSIILLLLKIPTSLSFVYALRRRGNGLGLHGNDMAGATVWSMPGGFTSSGREGYQTVDEPQSVAKPPEPQAAAPRNYQDV</sequence>
<proteinExistence type="predicted"/>
<dbReference type="OrthoDB" id="2500246at2759"/>
<name>A0A0D7AME6_9AGAR</name>
<organism evidence="3 4">
    <name type="scientific">Fistulina hepatica ATCC 64428</name>
    <dbReference type="NCBI Taxonomy" id="1128425"/>
    <lineage>
        <taxon>Eukaryota</taxon>
        <taxon>Fungi</taxon>
        <taxon>Dikarya</taxon>
        <taxon>Basidiomycota</taxon>
        <taxon>Agaricomycotina</taxon>
        <taxon>Agaricomycetes</taxon>
        <taxon>Agaricomycetidae</taxon>
        <taxon>Agaricales</taxon>
        <taxon>Fistulinaceae</taxon>
        <taxon>Fistulina</taxon>
    </lineage>
</organism>
<dbReference type="AlphaFoldDB" id="A0A0D7AME6"/>
<evidence type="ECO:0000256" key="2">
    <source>
        <dbReference type="SAM" id="Phobius"/>
    </source>
</evidence>